<accession>A0A1E5VYU9</accession>
<reference evidence="1 2" key="1">
    <citation type="submission" date="2016-09" db="EMBL/GenBank/DDBJ databases">
        <title>The draft genome of Dichanthelium oligosanthes: A C3 panicoid grass species.</title>
        <authorList>
            <person name="Studer A.J."/>
            <person name="Schnable J.C."/>
            <person name="Brutnell T.P."/>
        </authorList>
    </citation>
    <scope>NUCLEOTIDE SEQUENCE [LARGE SCALE GENOMIC DNA]</scope>
    <source>
        <strain evidence="2">cv. Kellogg 1175</strain>
        <tissue evidence="1">Leaf</tissue>
    </source>
</reference>
<comment type="caution">
    <text evidence="1">The sequence shown here is derived from an EMBL/GenBank/DDBJ whole genome shotgun (WGS) entry which is preliminary data.</text>
</comment>
<organism evidence="1 2">
    <name type="scientific">Dichanthelium oligosanthes</name>
    <dbReference type="NCBI Taxonomy" id="888268"/>
    <lineage>
        <taxon>Eukaryota</taxon>
        <taxon>Viridiplantae</taxon>
        <taxon>Streptophyta</taxon>
        <taxon>Embryophyta</taxon>
        <taxon>Tracheophyta</taxon>
        <taxon>Spermatophyta</taxon>
        <taxon>Magnoliopsida</taxon>
        <taxon>Liliopsida</taxon>
        <taxon>Poales</taxon>
        <taxon>Poaceae</taxon>
        <taxon>PACMAD clade</taxon>
        <taxon>Panicoideae</taxon>
        <taxon>Panicodae</taxon>
        <taxon>Paniceae</taxon>
        <taxon>Dichantheliinae</taxon>
        <taxon>Dichanthelium</taxon>
    </lineage>
</organism>
<feature type="non-terminal residue" evidence="1">
    <location>
        <position position="1"/>
    </location>
</feature>
<dbReference type="OrthoDB" id="696432at2759"/>
<dbReference type="AlphaFoldDB" id="A0A1E5VYU9"/>
<dbReference type="STRING" id="888268.A0A1E5VYU9"/>
<protein>
    <submittedName>
        <fullName evidence="1">Uncharacterized protein</fullName>
    </submittedName>
</protein>
<name>A0A1E5VYU9_9POAL</name>
<gene>
    <name evidence="1" type="ORF">BAE44_0008673</name>
</gene>
<evidence type="ECO:0000313" key="2">
    <source>
        <dbReference type="Proteomes" id="UP000095767"/>
    </source>
</evidence>
<keyword evidence="2" id="KW-1185">Reference proteome</keyword>
<dbReference type="EMBL" id="LWDX02025895">
    <property type="protein sequence ID" value="OEL30311.1"/>
    <property type="molecule type" value="Genomic_DNA"/>
</dbReference>
<proteinExistence type="predicted"/>
<evidence type="ECO:0000313" key="1">
    <source>
        <dbReference type="EMBL" id="OEL30311.1"/>
    </source>
</evidence>
<dbReference type="Proteomes" id="UP000095767">
    <property type="component" value="Unassembled WGS sequence"/>
</dbReference>
<sequence length="62" mass="6951">LSTHFVLSDVLFVPRTCNQGANELFHSGLARDPNHPCIWSDPLPSFVRTLVDRDHADPLPVE</sequence>